<name>U7QDS7_9CYAN</name>
<sequence>MFLKEIGLLFSKTVFYLTENPYNQRTLLCLYRMQLTIG</sequence>
<dbReference type="Proteomes" id="UP000017127">
    <property type="component" value="Unassembled WGS sequence"/>
</dbReference>
<dbReference type="AlphaFoldDB" id="U7QDS7"/>
<organism evidence="1 2">
    <name type="scientific">Lyngbya aestuarii BL J</name>
    <dbReference type="NCBI Taxonomy" id="1348334"/>
    <lineage>
        <taxon>Bacteria</taxon>
        <taxon>Bacillati</taxon>
        <taxon>Cyanobacteriota</taxon>
        <taxon>Cyanophyceae</taxon>
        <taxon>Oscillatoriophycideae</taxon>
        <taxon>Oscillatoriales</taxon>
        <taxon>Microcoleaceae</taxon>
        <taxon>Lyngbya</taxon>
    </lineage>
</organism>
<gene>
    <name evidence="1" type="ORF">M595_4060</name>
</gene>
<comment type="caution">
    <text evidence="1">The sequence shown here is derived from an EMBL/GenBank/DDBJ whole genome shotgun (WGS) entry which is preliminary data.</text>
</comment>
<accession>U7QDS7</accession>
<evidence type="ECO:0000313" key="1">
    <source>
        <dbReference type="EMBL" id="ERT05978.1"/>
    </source>
</evidence>
<proteinExistence type="predicted"/>
<reference evidence="1 2" key="1">
    <citation type="journal article" date="2013" name="Front. Microbiol.">
        <title>Comparative genomic analyses of the cyanobacterium, Lyngbya aestuarii BL J, a powerful hydrogen producer.</title>
        <authorList>
            <person name="Kothari A."/>
            <person name="Vaughn M."/>
            <person name="Garcia-Pichel F."/>
        </authorList>
    </citation>
    <scope>NUCLEOTIDE SEQUENCE [LARGE SCALE GENOMIC DNA]</scope>
    <source>
        <strain evidence="1 2">BL J</strain>
    </source>
</reference>
<dbReference type="EMBL" id="AUZM01000044">
    <property type="protein sequence ID" value="ERT05978.1"/>
    <property type="molecule type" value="Genomic_DNA"/>
</dbReference>
<keyword evidence="2" id="KW-1185">Reference proteome</keyword>
<evidence type="ECO:0000313" key="2">
    <source>
        <dbReference type="Proteomes" id="UP000017127"/>
    </source>
</evidence>
<protein>
    <submittedName>
        <fullName evidence="1">Uncharacterized protein</fullName>
    </submittedName>
</protein>